<dbReference type="GO" id="GO:0016020">
    <property type="term" value="C:membrane"/>
    <property type="evidence" value="ECO:0007669"/>
    <property type="project" value="InterPro"/>
</dbReference>
<dbReference type="EMBL" id="JAPTNE010000025">
    <property type="protein sequence ID" value="MCZ0808852.1"/>
    <property type="molecule type" value="Genomic_DNA"/>
</dbReference>
<keyword evidence="4" id="KW-0812">Transmembrane</keyword>
<feature type="transmembrane region" description="Helical" evidence="4">
    <location>
        <begin position="305"/>
        <end position="326"/>
    </location>
</feature>
<protein>
    <submittedName>
        <fullName evidence="5">Spore germination protein</fullName>
    </submittedName>
</protein>
<comment type="caution">
    <text evidence="5">The sequence shown here is derived from an EMBL/GenBank/DDBJ whole genome shotgun (WGS) entry which is preliminary data.</text>
</comment>
<evidence type="ECO:0000256" key="3">
    <source>
        <dbReference type="SAM" id="MobiDB-lite"/>
    </source>
</evidence>
<sequence>MPKHPFFERSMRKGLTYTDSKIQNDRVTTSLEDNINQILSKLDQMPDLTVQRFSWNQGEEAAILYMEGLSNKKLIYEDVLSPILKDMTSLTQIEDSSLVSCEMKPTHSFEMIEHNLLIGKSILLFNNHATAYQVSTISYPDRSIEEPYLEPTIKGAHDGFVENASKNLGLLRRYIPSPELKLRQMKIGERGKVNITMAYLGDVANPEVIEELERRIQALSQDVIINIGELQQLISKNTFTVFPQFLVTERPDTTAMQILQGRIAIIMDRSPGVLIAPMNLIGFLQTKDDYNVNWLLASFVRVLRYIAFMISLVVPAFYVATISFHFEVIPLKLLLSIGESREKVPFPPVLEALVMELSLEMLREAGLRLPGPIGQTVSIVGGIVIGQAAVQAGIVSNIMVIVVSITAIASFIIPYYDMSSTIRLLRFPMMMLAYFFGYVGIIMGLMIMFIHLITLTSIGMPYGSPLSPVRMKEWKDAIVLAAPKYLTTRPHSARPIQEKKKKATDPTDR</sequence>
<reference evidence="5" key="2">
    <citation type="submission" date="2022-09" db="EMBL/GenBank/DDBJ databases">
        <title>Genome analysis and characterization of larvicidal activity of Brevibacillus strains.</title>
        <authorList>
            <person name="Patrusheva E.V."/>
            <person name="Izotova A.O."/>
            <person name="Toshchakov S.V."/>
            <person name="Sineoky S.P."/>
        </authorList>
    </citation>
    <scope>NUCLEOTIDE SEQUENCE</scope>
    <source>
        <strain evidence="5">VKPM_B-13247</strain>
    </source>
</reference>
<feature type="transmembrane region" description="Helical" evidence="4">
    <location>
        <begin position="397"/>
        <end position="416"/>
    </location>
</feature>
<dbReference type="EMBL" id="PRKQ01000014">
    <property type="protein sequence ID" value="PPB02173.1"/>
    <property type="molecule type" value="Genomic_DNA"/>
</dbReference>
<accession>A0AAP3DIZ5</accession>
<keyword evidence="4" id="KW-1133">Transmembrane helix</keyword>
<evidence type="ECO:0000256" key="1">
    <source>
        <dbReference type="ARBA" id="ARBA00005278"/>
    </source>
</evidence>
<evidence type="ECO:0000256" key="2">
    <source>
        <dbReference type="ARBA" id="ARBA00023136"/>
    </source>
</evidence>
<feature type="transmembrane region" description="Helical" evidence="4">
    <location>
        <begin position="436"/>
        <end position="462"/>
    </location>
</feature>
<dbReference type="GO" id="GO:0009847">
    <property type="term" value="P:spore germination"/>
    <property type="evidence" value="ECO:0007669"/>
    <property type="project" value="InterPro"/>
</dbReference>
<evidence type="ECO:0000313" key="7">
    <source>
        <dbReference type="Proteomes" id="UP000239759"/>
    </source>
</evidence>
<evidence type="ECO:0000256" key="4">
    <source>
        <dbReference type="SAM" id="Phobius"/>
    </source>
</evidence>
<name>A0AAP3DIZ5_BRELA</name>
<dbReference type="Pfam" id="PF03323">
    <property type="entry name" value="GerA"/>
    <property type="match status" value="1"/>
</dbReference>
<proteinExistence type="inferred from homology"/>
<dbReference type="InterPro" id="IPR004995">
    <property type="entry name" value="Spore_Ger"/>
</dbReference>
<gene>
    <name evidence="6" type="ORF">C4A77_13170</name>
    <name evidence="5" type="ORF">O0554_18355</name>
</gene>
<evidence type="ECO:0000313" key="5">
    <source>
        <dbReference type="EMBL" id="MCZ0808852.1"/>
    </source>
</evidence>
<reference evidence="6 7" key="1">
    <citation type="submission" date="2018-02" db="EMBL/GenBank/DDBJ databases">
        <title>Comparative analysis of genomes of three Brevibacillus laterosporus strains producers of potent antimicrobials isolated from silage.</title>
        <authorList>
            <person name="Kojic M."/>
            <person name="Miljkovic M."/>
            <person name="Studholme D."/>
            <person name="Filipic B."/>
        </authorList>
    </citation>
    <scope>NUCLEOTIDE SEQUENCE [LARGE SCALE GENOMIC DNA]</scope>
    <source>
        <strain evidence="6 7">BGSP11</strain>
    </source>
</reference>
<feature type="region of interest" description="Disordered" evidence="3">
    <location>
        <begin position="489"/>
        <end position="509"/>
    </location>
</feature>
<dbReference type="PIRSF" id="PIRSF005690">
    <property type="entry name" value="GerBA"/>
    <property type="match status" value="1"/>
</dbReference>
<dbReference type="RefSeq" id="WP_104032113.1">
    <property type="nucleotide sequence ID" value="NZ_JANSGW010000025.1"/>
</dbReference>
<dbReference type="PANTHER" id="PTHR22550:SF16">
    <property type="entry name" value="SPORE GERMINATION PROTEIN"/>
    <property type="match status" value="1"/>
</dbReference>
<dbReference type="InterPro" id="IPR050768">
    <property type="entry name" value="UPF0353/GerABKA_families"/>
</dbReference>
<organism evidence="5 8">
    <name type="scientific">Brevibacillus laterosporus</name>
    <name type="common">Bacillus laterosporus</name>
    <dbReference type="NCBI Taxonomy" id="1465"/>
    <lineage>
        <taxon>Bacteria</taxon>
        <taxon>Bacillati</taxon>
        <taxon>Bacillota</taxon>
        <taxon>Bacilli</taxon>
        <taxon>Bacillales</taxon>
        <taxon>Paenibacillaceae</taxon>
        <taxon>Brevibacillus</taxon>
    </lineage>
</organism>
<dbReference type="Proteomes" id="UP000239759">
    <property type="component" value="Unassembled WGS sequence"/>
</dbReference>
<comment type="similarity">
    <text evidence="1">Belongs to the GerABKA family.</text>
</comment>
<dbReference type="Proteomes" id="UP001077662">
    <property type="component" value="Unassembled WGS sequence"/>
</dbReference>
<evidence type="ECO:0000313" key="8">
    <source>
        <dbReference type="Proteomes" id="UP001077662"/>
    </source>
</evidence>
<keyword evidence="2 4" id="KW-0472">Membrane</keyword>
<dbReference type="AlphaFoldDB" id="A0AAP3DIZ5"/>
<dbReference type="PANTHER" id="PTHR22550">
    <property type="entry name" value="SPORE GERMINATION PROTEIN"/>
    <property type="match status" value="1"/>
</dbReference>
<evidence type="ECO:0000313" key="6">
    <source>
        <dbReference type="EMBL" id="PPB02173.1"/>
    </source>
</evidence>